<dbReference type="Proteomes" id="UP001190640">
    <property type="component" value="Chromosome 6"/>
</dbReference>
<proteinExistence type="predicted"/>
<keyword evidence="1" id="KW-1133">Transmembrane helix</keyword>
<dbReference type="AlphaFoldDB" id="A0AA97L2S1"/>
<feature type="transmembrane region" description="Helical" evidence="1">
    <location>
        <begin position="14"/>
        <end position="36"/>
    </location>
</feature>
<dbReference type="RefSeq" id="XP_054839971.1">
    <property type="nucleotide sequence ID" value="XM_054983996.1"/>
</dbReference>
<evidence type="ECO:0000313" key="3">
    <source>
        <dbReference type="RefSeq" id="XP_054839971.1"/>
    </source>
</evidence>
<accession>A0AA97L2S1</accession>
<name>A0AA97L2S1_EUBMA</name>
<evidence type="ECO:0000256" key="1">
    <source>
        <dbReference type="SAM" id="Phobius"/>
    </source>
</evidence>
<dbReference type="CDD" id="cd20247">
    <property type="entry name" value="DWORF"/>
    <property type="match status" value="1"/>
</dbReference>
<keyword evidence="1" id="KW-0812">Transmembrane</keyword>
<dbReference type="InterPro" id="IPR044529">
    <property type="entry name" value="DWORF"/>
</dbReference>
<dbReference type="GO" id="GO:0031449">
    <property type="term" value="P:regulation of slow-twitch skeletal muscle fiber contraction"/>
    <property type="evidence" value="ECO:0007669"/>
    <property type="project" value="InterPro"/>
</dbReference>
<keyword evidence="1" id="KW-0472">Membrane</keyword>
<protein>
    <submittedName>
        <fullName evidence="3">Sarcoplasmic/endoplasmic reticulum calcium ATPase regulator DWORF isoform X1</fullName>
    </submittedName>
</protein>
<dbReference type="Pfam" id="PF22030">
    <property type="entry name" value="DWORF"/>
    <property type="match status" value="1"/>
</dbReference>
<dbReference type="CTD" id="100507537"/>
<dbReference type="KEGG" id="emc:129332765"/>
<sequence>MVFLCREQIPYSRLVVPILLLVGWLAGCVLMVYYIFS</sequence>
<gene>
    <name evidence="3" type="primary">STRIT1</name>
</gene>
<reference evidence="3" key="1">
    <citation type="submission" date="2025-08" db="UniProtKB">
        <authorList>
            <consortium name="RefSeq"/>
        </authorList>
    </citation>
    <scope>IDENTIFICATION</scope>
    <source>
        <tissue evidence="3">Blood</tissue>
    </source>
</reference>
<evidence type="ECO:0000313" key="2">
    <source>
        <dbReference type="Proteomes" id="UP001190640"/>
    </source>
</evidence>
<dbReference type="GeneID" id="129332765"/>
<dbReference type="PROSITE" id="PS51257">
    <property type="entry name" value="PROKAR_LIPOPROTEIN"/>
    <property type="match status" value="1"/>
</dbReference>
<keyword evidence="2" id="KW-1185">Reference proteome</keyword>
<organism evidence="2 3">
    <name type="scientific">Eublepharis macularius</name>
    <name type="common">Leopard gecko</name>
    <name type="synonym">Cyrtodactylus macularius</name>
    <dbReference type="NCBI Taxonomy" id="481883"/>
    <lineage>
        <taxon>Eukaryota</taxon>
        <taxon>Metazoa</taxon>
        <taxon>Chordata</taxon>
        <taxon>Craniata</taxon>
        <taxon>Vertebrata</taxon>
        <taxon>Euteleostomi</taxon>
        <taxon>Lepidosauria</taxon>
        <taxon>Squamata</taxon>
        <taxon>Bifurcata</taxon>
        <taxon>Gekkota</taxon>
        <taxon>Eublepharidae</taxon>
        <taxon>Eublepharinae</taxon>
        <taxon>Eublepharis</taxon>
    </lineage>
</organism>